<keyword evidence="2" id="KW-1185">Reference proteome</keyword>
<sequence length="62" mass="7060">MLPIYKTLSDRALRGVVDKVHPGASVLSVQQLQGGIDSFKDKGKHQVLARMDYLRKDKFLYK</sequence>
<comment type="caution">
    <text evidence="1">The sequence shown here is derived from an EMBL/GenBank/DDBJ whole genome shotgun (WGS) entry which is preliminary data.</text>
</comment>
<name>A0ABS4IZN3_9BACL</name>
<evidence type="ECO:0000313" key="2">
    <source>
        <dbReference type="Proteomes" id="UP001519287"/>
    </source>
</evidence>
<protein>
    <submittedName>
        <fullName evidence="1">Uncharacterized protein</fullName>
    </submittedName>
</protein>
<accession>A0ABS4IZN3</accession>
<gene>
    <name evidence="1" type="ORF">J2Z66_004638</name>
</gene>
<evidence type="ECO:0000313" key="1">
    <source>
        <dbReference type="EMBL" id="MBP1993021.1"/>
    </source>
</evidence>
<reference evidence="1 2" key="1">
    <citation type="submission" date="2021-03" db="EMBL/GenBank/DDBJ databases">
        <title>Genomic Encyclopedia of Type Strains, Phase IV (KMG-IV): sequencing the most valuable type-strain genomes for metagenomic binning, comparative biology and taxonomic classification.</title>
        <authorList>
            <person name="Goeker M."/>
        </authorList>
    </citation>
    <scope>NUCLEOTIDE SEQUENCE [LARGE SCALE GENOMIC DNA]</scope>
    <source>
        <strain evidence="1 2">DSM 26048</strain>
    </source>
</reference>
<proteinExistence type="predicted"/>
<dbReference type="EMBL" id="JAGGLB010000016">
    <property type="protein sequence ID" value="MBP1993021.1"/>
    <property type="molecule type" value="Genomic_DNA"/>
</dbReference>
<dbReference type="Proteomes" id="UP001519287">
    <property type="component" value="Unassembled WGS sequence"/>
</dbReference>
<organism evidence="1 2">
    <name type="scientific">Paenibacillus eucommiae</name>
    <dbReference type="NCBI Taxonomy" id="1355755"/>
    <lineage>
        <taxon>Bacteria</taxon>
        <taxon>Bacillati</taxon>
        <taxon>Bacillota</taxon>
        <taxon>Bacilli</taxon>
        <taxon>Bacillales</taxon>
        <taxon>Paenibacillaceae</taxon>
        <taxon>Paenibacillus</taxon>
    </lineage>
</organism>